<dbReference type="InterPro" id="IPR001590">
    <property type="entry name" value="Peptidase_M12B"/>
</dbReference>
<dbReference type="GO" id="GO:0046872">
    <property type="term" value="F:metal ion binding"/>
    <property type="evidence" value="ECO:0007669"/>
    <property type="project" value="UniProtKB-KW"/>
</dbReference>
<gene>
    <name evidence="5" type="ORF">AFUS01_LOCUS47500</name>
</gene>
<keyword evidence="1" id="KW-0378">Hydrolase</keyword>
<evidence type="ECO:0000256" key="2">
    <source>
        <dbReference type="PROSITE-ProRule" id="PRU00276"/>
    </source>
</evidence>
<dbReference type="PROSITE" id="PS50215">
    <property type="entry name" value="ADAM_MEPRO"/>
    <property type="match status" value="1"/>
</dbReference>
<dbReference type="GO" id="GO:0004222">
    <property type="term" value="F:metalloendopeptidase activity"/>
    <property type="evidence" value="ECO:0007669"/>
    <property type="project" value="InterPro"/>
</dbReference>
<reference evidence="5" key="1">
    <citation type="submission" date="2021-06" db="EMBL/GenBank/DDBJ databases">
        <authorList>
            <person name="Hodson N. C."/>
            <person name="Mongue J. A."/>
            <person name="Jaron S. K."/>
        </authorList>
    </citation>
    <scope>NUCLEOTIDE SEQUENCE</scope>
</reference>
<dbReference type="PANTHER" id="PTHR11905">
    <property type="entry name" value="ADAM A DISINTEGRIN AND METALLOPROTEASE DOMAIN"/>
    <property type="match status" value="1"/>
</dbReference>
<feature type="signal peptide" evidence="3">
    <location>
        <begin position="1"/>
        <end position="20"/>
    </location>
</feature>
<feature type="active site" evidence="2">
    <location>
        <position position="331"/>
    </location>
</feature>
<comment type="caution">
    <text evidence="2">Lacks conserved residue(s) required for the propagation of feature annotation.</text>
</comment>
<evidence type="ECO:0000259" key="4">
    <source>
        <dbReference type="PROSITE" id="PS50215"/>
    </source>
</evidence>
<feature type="domain" description="Peptidase M12B" evidence="4">
    <location>
        <begin position="173"/>
        <end position="387"/>
    </location>
</feature>
<evidence type="ECO:0000313" key="5">
    <source>
        <dbReference type="EMBL" id="CAG7838535.1"/>
    </source>
</evidence>
<dbReference type="PANTHER" id="PTHR11905:SF159">
    <property type="entry name" value="ADAM METALLOPROTEASE"/>
    <property type="match status" value="1"/>
</dbReference>
<name>A0A8J2MGK9_9HEXA</name>
<feature type="binding site" evidence="2">
    <location>
        <position position="340"/>
    </location>
    <ligand>
        <name>Zn(2+)</name>
        <dbReference type="ChEBI" id="CHEBI:29105"/>
        <note>catalytic</note>
    </ligand>
</feature>
<evidence type="ECO:0000313" key="6">
    <source>
        <dbReference type="Proteomes" id="UP000708208"/>
    </source>
</evidence>
<keyword evidence="3" id="KW-0732">Signal</keyword>
<keyword evidence="6" id="KW-1185">Reference proteome</keyword>
<feature type="chain" id="PRO_5035269396" description="Peptidase M12B domain-containing protein" evidence="3">
    <location>
        <begin position="21"/>
        <end position="387"/>
    </location>
</feature>
<keyword evidence="1" id="KW-0482">Metalloprotease</keyword>
<dbReference type="AlphaFoldDB" id="A0A8J2MGK9"/>
<dbReference type="Pfam" id="PF13688">
    <property type="entry name" value="Reprolysin_5"/>
    <property type="match status" value="1"/>
</dbReference>
<keyword evidence="2" id="KW-0479">Metal-binding</keyword>
<feature type="binding site" evidence="2">
    <location>
        <position position="330"/>
    </location>
    <ligand>
        <name>Zn(2+)</name>
        <dbReference type="ChEBI" id="CHEBI:29105"/>
        <note>catalytic</note>
    </ligand>
</feature>
<dbReference type="OrthoDB" id="7695528at2759"/>
<comment type="caution">
    <text evidence="5">The sequence shown here is derived from an EMBL/GenBank/DDBJ whole genome shotgun (WGS) entry which is preliminary data.</text>
</comment>
<dbReference type="EMBL" id="CAJVCH010571792">
    <property type="protein sequence ID" value="CAG7838535.1"/>
    <property type="molecule type" value="Genomic_DNA"/>
</dbReference>
<dbReference type="Proteomes" id="UP000708208">
    <property type="component" value="Unassembled WGS sequence"/>
</dbReference>
<organism evidence="5 6">
    <name type="scientific">Allacma fusca</name>
    <dbReference type="NCBI Taxonomy" id="39272"/>
    <lineage>
        <taxon>Eukaryota</taxon>
        <taxon>Metazoa</taxon>
        <taxon>Ecdysozoa</taxon>
        <taxon>Arthropoda</taxon>
        <taxon>Hexapoda</taxon>
        <taxon>Collembola</taxon>
        <taxon>Symphypleona</taxon>
        <taxon>Sminthuridae</taxon>
        <taxon>Allacma</taxon>
    </lineage>
</organism>
<feature type="binding site" evidence="2">
    <location>
        <position position="334"/>
    </location>
    <ligand>
        <name>Zn(2+)</name>
        <dbReference type="ChEBI" id="CHEBI:29105"/>
        <note>catalytic</note>
    </ligand>
</feature>
<keyword evidence="1" id="KW-0645">Protease</keyword>
<accession>A0A8J2MGK9</accession>
<proteinExistence type="predicted"/>
<sequence>MLGKTTLFAILCLSFEGIRSAPSSRHTAVVNFAPIGEAFHGEIHVNGEPFQLKLKPQESSVFTPEFRLAAAEIGPEGETIFRDVTPSDNMADWENNIYVDEDANAIFKMEHVDGEMRLQGIMDNIHIAHDGKDHIATIRDDPPLLDPTKTDYVSTGVSLEFDDDVDTRQAVSASPELFIFVDNKMWKDLNRSDSAIMTYLSVFIRGVNNRYRTVSDPSITYKIVKAIIIKDTKSQPFIENHRQSDGLVDIHEVLEEYSLYLYKNRNSSTFPKHDLAPLMSGENFGQTAGVAWLGGACQDGWNQAGDRISWRASVNRDTGASWQGIHTLAHELAHNMGSPHDGQDNPPDENTADCPWSDGYIMSYVFNLTNTLTFSSCSKSYMKKFIM</sequence>
<keyword evidence="2" id="KW-0862">Zinc</keyword>
<dbReference type="GO" id="GO:0006509">
    <property type="term" value="P:membrane protein ectodomain proteolysis"/>
    <property type="evidence" value="ECO:0007669"/>
    <property type="project" value="TreeGrafter"/>
</dbReference>
<evidence type="ECO:0000256" key="1">
    <source>
        <dbReference type="ARBA" id="ARBA00023049"/>
    </source>
</evidence>
<evidence type="ECO:0000256" key="3">
    <source>
        <dbReference type="SAM" id="SignalP"/>
    </source>
</evidence>
<protein>
    <recommendedName>
        <fullName evidence="4">Peptidase M12B domain-containing protein</fullName>
    </recommendedName>
</protein>